<gene>
    <name evidence="2" type="ORF">DB44_BY00190</name>
</gene>
<dbReference type="PATRIC" id="fig|362787.3.peg.699"/>
<dbReference type="Proteomes" id="UP000031465">
    <property type="component" value="Unassembled WGS sequence"/>
</dbReference>
<protein>
    <submittedName>
        <fullName evidence="2">Uncharacterized protein</fullName>
    </submittedName>
</protein>
<dbReference type="AlphaFoldDB" id="A0A0C1JQV5"/>
<organism evidence="2 3">
    <name type="scientific">Candidatus Protochlamydia amoebophila</name>
    <dbReference type="NCBI Taxonomy" id="362787"/>
    <lineage>
        <taxon>Bacteria</taxon>
        <taxon>Pseudomonadati</taxon>
        <taxon>Chlamydiota</taxon>
        <taxon>Chlamydiia</taxon>
        <taxon>Parachlamydiales</taxon>
        <taxon>Parachlamydiaceae</taxon>
        <taxon>Candidatus Protochlamydia</taxon>
    </lineage>
</organism>
<accession>A0A0C1JQV5</accession>
<evidence type="ECO:0000313" key="2">
    <source>
        <dbReference type="EMBL" id="KIC72896.1"/>
    </source>
</evidence>
<comment type="caution">
    <text evidence="2">The sequence shown here is derived from an EMBL/GenBank/DDBJ whole genome shotgun (WGS) entry which is preliminary data.</text>
</comment>
<evidence type="ECO:0000313" key="3">
    <source>
        <dbReference type="Proteomes" id="UP000031465"/>
    </source>
</evidence>
<keyword evidence="1" id="KW-0812">Transmembrane</keyword>
<keyword evidence="1" id="KW-0472">Membrane</keyword>
<dbReference type="EMBL" id="JSAN01000045">
    <property type="protein sequence ID" value="KIC72896.1"/>
    <property type="molecule type" value="Genomic_DNA"/>
</dbReference>
<sequence>MLFAADFFEVGSFLVVELTDFLGLGTALAAVFIFVFLVDLRGLAREICESSPSSFFLHTKKAGEVMEIKAYKHP</sequence>
<reference evidence="2 3" key="1">
    <citation type="journal article" date="2014" name="Mol. Biol. Evol.">
        <title>Massive expansion of Ubiquitination-related gene families within the Chlamydiae.</title>
        <authorList>
            <person name="Domman D."/>
            <person name="Collingro A."/>
            <person name="Lagkouvardos I."/>
            <person name="Gehre L."/>
            <person name="Weinmaier T."/>
            <person name="Rattei T."/>
            <person name="Subtil A."/>
            <person name="Horn M."/>
        </authorList>
    </citation>
    <scope>NUCLEOTIDE SEQUENCE [LARGE SCALE GENOMIC DNA]</scope>
    <source>
        <strain evidence="2 3">EI2</strain>
    </source>
</reference>
<feature type="transmembrane region" description="Helical" evidence="1">
    <location>
        <begin position="21"/>
        <end position="40"/>
    </location>
</feature>
<proteinExistence type="predicted"/>
<keyword evidence="1" id="KW-1133">Transmembrane helix</keyword>
<evidence type="ECO:0000256" key="1">
    <source>
        <dbReference type="SAM" id="Phobius"/>
    </source>
</evidence>
<name>A0A0C1JQV5_9BACT</name>